<dbReference type="Pfam" id="PF12257">
    <property type="entry name" value="IML1"/>
    <property type="match status" value="1"/>
</dbReference>
<dbReference type="GO" id="GO:0005774">
    <property type="term" value="C:vacuolar membrane"/>
    <property type="evidence" value="ECO:0007669"/>
    <property type="project" value="UniProtKB-SubCell"/>
</dbReference>
<dbReference type="GO" id="GO:0010508">
    <property type="term" value="P:positive regulation of autophagy"/>
    <property type="evidence" value="ECO:0007669"/>
    <property type="project" value="TreeGrafter"/>
</dbReference>
<feature type="compositionally biased region" description="Polar residues" evidence="5">
    <location>
        <begin position="68"/>
        <end position="85"/>
    </location>
</feature>
<feature type="compositionally biased region" description="Basic and acidic residues" evidence="5">
    <location>
        <begin position="748"/>
        <end position="758"/>
    </location>
</feature>
<accession>A0AAV5R371</accession>
<feature type="compositionally biased region" description="Polar residues" evidence="5">
    <location>
        <begin position="12"/>
        <end position="27"/>
    </location>
</feature>
<dbReference type="InterPro" id="IPR027244">
    <property type="entry name" value="IML1"/>
</dbReference>
<dbReference type="GO" id="GO:0005096">
    <property type="term" value="F:GTPase activator activity"/>
    <property type="evidence" value="ECO:0007669"/>
    <property type="project" value="InterPro"/>
</dbReference>
<feature type="compositionally biased region" description="Polar residues" evidence="5">
    <location>
        <begin position="43"/>
        <end position="54"/>
    </location>
</feature>
<feature type="compositionally biased region" description="Low complexity" evidence="5">
    <location>
        <begin position="712"/>
        <end position="727"/>
    </location>
</feature>
<dbReference type="PROSITE" id="PS50186">
    <property type="entry name" value="DEP"/>
    <property type="match status" value="1"/>
</dbReference>
<feature type="compositionally biased region" description="Basic and acidic residues" evidence="5">
    <location>
        <begin position="794"/>
        <end position="816"/>
    </location>
</feature>
<dbReference type="SUPFAM" id="SSF46785">
    <property type="entry name" value="Winged helix' DNA-binding domain"/>
    <property type="match status" value="1"/>
</dbReference>
<dbReference type="PANTHER" id="PTHR13179:SF8">
    <property type="entry name" value="GATOR COMPLEX PROTEIN DEPDC5"/>
    <property type="match status" value="1"/>
</dbReference>
<evidence type="ECO:0000313" key="8">
    <source>
        <dbReference type="Proteomes" id="UP001378960"/>
    </source>
</evidence>
<reference evidence="7 8" key="1">
    <citation type="journal article" date="2023" name="Elife">
        <title>Identification of key yeast species and microbe-microbe interactions impacting larval growth of Drosophila in the wild.</title>
        <authorList>
            <person name="Mure A."/>
            <person name="Sugiura Y."/>
            <person name="Maeda R."/>
            <person name="Honda K."/>
            <person name="Sakurai N."/>
            <person name="Takahashi Y."/>
            <person name="Watada M."/>
            <person name="Katoh T."/>
            <person name="Gotoh A."/>
            <person name="Gotoh Y."/>
            <person name="Taniguchi I."/>
            <person name="Nakamura K."/>
            <person name="Hayashi T."/>
            <person name="Katayama T."/>
            <person name="Uemura T."/>
            <person name="Hattori Y."/>
        </authorList>
    </citation>
    <scope>NUCLEOTIDE SEQUENCE [LARGE SCALE GENOMIC DNA]</scope>
    <source>
        <strain evidence="7 8">PK-24</strain>
    </source>
</reference>
<dbReference type="GO" id="GO:0035556">
    <property type="term" value="P:intracellular signal transduction"/>
    <property type="evidence" value="ECO:0007669"/>
    <property type="project" value="InterPro"/>
</dbReference>
<dbReference type="Pfam" id="PF19418">
    <property type="entry name" value="DEPDC5_CTD"/>
    <property type="match status" value="1"/>
</dbReference>
<evidence type="ECO:0000259" key="6">
    <source>
        <dbReference type="PROSITE" id="PS50186"/>
    </source>
</evidence>
<dbReference type="Proteomes" id="UP001378960">
    <property type="component" value="Unassembled WGS sequence"/>
</dbReference>
<dbReference type="GO" id="GO:1990130">
    <property type="term" value="C:GATOR1 complex"/>
    <property type="evidence" value="ECO:0007669"/>
    <property type="project" value="TreeGrafter"/>
</dbReference>
<name>A0AAV5R371_PICKL</name>
<gene>
    <name evidence="7" type="ORF">DAPK24_022130</name>
</gene>
<evidence type="ECO:0000256" key="1">
    <source>
        <dbReference type="ARBA" id="ARBA00004148"/>
    </source>
</evidence>
<comment type="similarity">
    <text evidence="2">Belongs to the IML1 family.</text>
</comment>
<dbReference type="Pfam" id="PF00610">
    <property type="entry name" value="DEP"/>
    <property type="match status" value="1"/>
</dbReference>
<evidence type="ECO:0000256" key="4">
    <source>
        <dbReference type="ARBA" id="ARBA00021881"/>
    </source>
</evidence>
<feature type="region of interest" description="Disordered" evidence="5">
    <location>
        <begin position="790"/>
        <end position="820"/>
    </location>
</feature>
<feature type="region of interest" description="Disordered" evidence="5">
    <location>
        <begin position="706"/>
        <end position="774"/>
    </location>
</feature>
<dbReference type="InterPro" id="IPR048255">
    <property type="entry name" value="IML1_N"/>
</dbReference>
<dbReference type="GO" id="GO:1904262">
    <property type="term" value="P:negative regulation of TORC1 signaling"/>
    <property type="evidence" value="ECO:0007669"/>
    <property type="project" value="TreeGrafter"/>
</dbReference>
<feature type="compositionally biased region" description="Basic and acidic residues" evidence="5">
    <location>
        <begin position="33"/>
        <end position="42"/>
    </location>
</feature>
<dbReference type="SMART" id="SM00049">
    <property type="entry name" value="DEP"/>
    <property type="match status" value="1"/>
</dbReference>
<evidence type="ECO:0000313" key="7">
    <source>
        <dbReference type="EMBL" id="GMM45638.1"/>
    </source>
</evidence>
<feature type="region of interest" description="Disordered" evidence="5">
    <location>
        <begin position="623"/>
        <end position="666"/>
    </location>
</feature>
<dbReference type="InterPro" id="IPR045838">
    <property type="entry name" value="DEPDC5_CTD"/>
</dbReference>
<feature type="region of interest" description="Disordered" evidence="5">
    <location>
        <begin position="1"/>
        <end position="85"/>
    </location>
</feature>
<proteinExistence type="inferred from homology"/>
<evidence type="ECO:0000256" key="2">
    <source>
        <dbReference type="ARBA" id="ARBA00005643"/>
    </source>
</evidence>
<comment type="subcellular location">
    <subcellularLocation>
        <location evidence="1">Vacuole membrane</location>
        <topology evidence="1">Peripheral membrane protein</topology>
    </subcellularLocation>
</comment>
<keyword evidence="8" id="KW-1185">Reference proteome</keyword>
<sequence>MSSQRQKRLNIDFSNSRSRLSQRTNEATLIVGRNKDPEDNARNNKPQLSINVANTSTSKVSSSRKSDPNTPIQTSRRSTLPTTAITENSVSPSIYNSVNLTVKFHEARTSSDSVLVDPKSVPGAKAGDLGEIQCLSGSKKKFFFVFHDLDSKVATPTDNSQNTFNDSRTEQNDNNVRQTTAMNPTLETILHESNSAPSGFISILSGSIVSTLNLKPRDQVAVKVRTREAVQADTIEIYVKDIHLSRGDMWHISNLIADQCVYKNQKISYLNGSIRLSINKIYKNGHKYYSSYISKDTKVVFRSDSARLIVFIQISSEMWHFEESGQQMFHNLVNSFFPKVFQKWRDMGTHHLITIILFTSVDLDGENIKYSEGETPGNKSDYYRVVVDQVHILLWNEIMATLRLEFANFKRDVYLHKNQHRDAEHPQEYIIQGTILPSVKGSFLEAINLGMSLVSDDFKDSYLRQTTNHFIMITPGTGLFDVSYDMLIKTSKIMTTVDSTVDIICLSQQPLHVVPLVRFLDNQNRLKHCIPHWLDISFWTDSSQAVHQWLPKCRIHELQMMGVMENELSNLNLGELDLSNHGSMIEAMQNYDDNVFDSAKLMDPIVDQKKIIPKHKQKLISNVSSLSSRKSVTPENNSDEGLKPADLIGSNKTSSPATSTVFGVSTTSKPNVSAFSTLLSLSKNANTESSSASAINFVKKMISSPMLKPRTSDPTSSVSSKTASNSSRIRGDDVDSISLNETDSFDEDISRKSTERMSSRKSSNSLNIDLHESNRNVMLNKGKNNFSLQFSGNELRRNSVSRDKKKSEEKNTKDGETNSNTYWIDITNPSNILNVDSLNIISYGKWKFVFPPNVRKKSVKWTSLCSPASLPTMTTIFPSLSDFNQNYTFRIYDVILNQNLLNENQTNTALMKSMISLRLTLGFQICVGEKVQKVEKHRKPNGDVKLLIQSLDNSANINGKRVYLSLSNEIHRICCEFNGLINVQVYKKIANDDEKRAISTTDKQYLENIRTRYSEEYLPVLISQKNEYNTKNYNWNQLDQVLAGYDESIDKKLYHRMKFVILPSEIPENVYSITNENLTTEEIRLEGIRSLIMNIYKIRFRTNEEKKIKKKLEVSPEIYFYTGSLFQYLRHESNEMRKNKANGYTGLPSLANVKTASSSNSGNNNSTLNSPIIRSQFHKYNKSINILKLVNILQSEEGIPVIDRYWHLKKYQYVFLGMDLVSFLTENFEDIDTREEAVEFGNSLMEQNVFYHAVATHKFLDGHYFYYFNKKLTEEATNFANYEAQYHSHRNSIQSQKSLKSGVSGNGTITSQELDIKDDIGEVKEFNKINSADSQTGKGETITLSKEVLCDLDPNGYSWQPELVKVHYDIVHNPEHCFHIRIEWLNTTSKLIEDLINGWSKYCERYGLSLVEIPWDELFTLPITNPLHSTIEIDLALNPWIDDEFSKYSKIFEFEKYYFHLYLLKRGSFMLDNRTANYFKNDEFDVSYSWGKPMFKYAQFIHSTGGYIAELRNNGDFFLAPNNAHISRLNLNIGKLHNLGKRKAIYFDSQSVMLEFREICGNEKKLREIFREGVEAYENNEELI</sequence>
<dbReference type="Gene3D" id="1.10.10.10">
    <property type="entry name" value="Winged helix-like DNA-binding domain superfamily/Winged helix DNA-binding domain"/>
    <property type="match status" value="1"/>
</dbReference>
<feature type="compositionally biased region" description="Polar residues" evidence="5">
    <location>
        <begin position="650"/>
        <end position="666"/>
    </location>
</feature>
<dbReference type="EMBL" id="BTGB01000002">
    <property type="protein sequence ID" value="GMM45638.1"/>
    <property type="molecule type" value="Genomic_DNA"/>
</dbReference>
<dbReference type="InterPro" id="IPR036390">
    <property type="entry name" value="WH_DNA-bd_sf"/>
</dbReference>
<dbReference type="InterPro" id="IPR036388">
    <property type="entry name" value="WH-like_DNA-bd_sf"/>
</dbReference>
<evidence type="ECO:0000256" key="5">
    <source>
        <dbReference type="SAM" id="MobiDB-lite"/>
    </source>
</evidence>
<dbReference type="PANTHER" id="PTHR13179">
    <property type="entry name" value="DEP DOMAIN CONTAINING PROTEIN 5"/>
    <property type="match status" value="1"/>
</dbReference>
<evidence type="ECO:0000256" key="3">
    <source>
        <dbReference type="ARBA" id="ARBA00018529"/>
    </source>
</evidence>
<feature type="domain" description="DEP" evidence="6">
    <location>
        <begin position="1195"/>
        <end position="1270"/>
    </location>
</feature>
<organism evidence="7 8">
    <name type="scientific">Pichia kluyveri</name>
    <name type="common">Yeast</name>
    <dbReference type="NCBI Taxonomy" id="36015"/>
    <lineage>
        <taxon>Eukaryota</taxon>
        <taxon>Fungi</taxon>
        <taxon>Dikarya</taxon>
        <taxon>Ascomycota</taxon>
        <taxon>Saccharomycotina</taxon>
        <taxon>Pichiomycetes</taxon>
        <taxon>Pichiales</taxon>
        <taxon>Pichiaceae</taxon>
        <taxon>Pichia</taxon>
    </lineage>
</organism>
<dbReference type="InterPro" id="IPR000591">
    <property type="entry name" value="DEP_dom"/>
</dbReference>
<comment type="caution">
    <text evidence="7">The sequence shown here is derived from an EMBL/GenBank/DDBJ whole genome shotgun (WGS) entry which is preliminary data.</text>
</comment>
<protein>
    <recommendedName>
        <fullName evidence="3">Vacuolar membrane-associated protein IML1</fullName>
    </recommendedName>
    <alternativeName>
        <fullName evidence="4">Vacuolar membrane-associated protein iml1</fullName>
    </alternativeName>
</protein>